<reference evidence="3 4" key="1">
    <citation type="journal article" date="2015" name="Nature">
        <title>rRNA introns, odd ribosomes, and small enigmatic genomes across a large radiation of phyla.</title>
        <authorList>
            <person name="Brown C.T."/>
            <person name="Hug L.A."/>
            <person name="Thomas B.C."/>
            <person name="Sharon I."/>
            <person name="Castelle C.J."/>
            <person name="Singh A."/>
            <person name="Wilkins M.J."/>
            <person name="Williams K.H."/>
            <person name="Banfield J.F."/>
        </authorList>
    </citation>
    <scope>NUCLEOTIDE SEQUENCE [LARGE SCALE GENOMIC DNA]</scope>
</reference>
<accession>A0A0G0BDG2</accession>
<dbReference type="GO" id="GO:0016020">
    <property type="term" value="C:membrane"/>
    <property type="evidence" value="ECO:0007669"/>
    <property type="project" value="InterPro"/>
</dbReference>
<dbReference type="InterPro" id="IPR000620">
    <property type="entry name" value="EamA_dom"/>
</dbReference>
<dbReference type="EMBL" id="LBPX01000013">
    <property type="protein sequence ID" value="KKP67474.1"/>
    <property type="molecule type" value="Genomic_DNA"/>
</dbReference>
<feature type="transmembrane region" description="Helical" evidence="1">
    <location>
        <begin position="195"/>
        <end position="213"/>
    </location>
</feature>
<feature type="transmembrane region" description="Helical" evidence="1">
    <location>
        <begin position="134"/>
        <end position="158"/>
    </location>
</feature>
<organism evidence="3 4">
    <name type="scientific">Candidatus Roizmanbacteria bacterium GW2011_GWC2_35_12</name>
    <dbReference type="NCBI Taxonomy" id="1618485"/>
    <lineage>
        <taxon>Bacteria</taxon>
        <taxon>Candidatus Roizmaniibacteriota</taxon>
    </lineage>
</organism>
<keyword evidence="1" id="KW-1133">Transmembrane helix</keyword>
<feature type="transmembrane region" description="Helical" evidence="1">
    <location>
        <begin position="77"/>
        <end position="96"/>
    </location>
</feature>
<feature type="transmembrane region" description="Helical" evidence="1">
    <location>
        <begin position="12"/>
        <end position="39"/>
    </location>
</feature>
<gene>
    <name evidence="3" type="ORF">UR63_C0013G0008</name>
</gene>
<dbReference type="AlphaFoldDB" id="A0A0G0BDG2"/>
<comment type="caution">
    <text evidence="3">The sequence shown here is derived from an EMBL/GenBank/DDBJ whole genome shotgun (WGS) entry which is preliminary data.</text>
</comment>
<dbReference type="Proteomes" id="UP000034127">
    <property type="component" value="Unassembled WGS sequence"/>
</dbReference>
<evidence type="ECO:0000259" key="2">
    <source>
        <dbReference type="Pfam" id="PF00892"/>
    </source>
</evidence>
<proteinExistence type="predicted"/>
<feature type="domain" description="EamA" evidence="2">
    <location>
        <begin position="79"/>
        <end position="210"/>
    </location>
</feature>
<feature type="transmembrane region" description="Helical" evidence="1">
    <location>
        <begin position="170"/>
        <end position="189"/>
    </location>
</feature>
<protein>
    <recommendedName>
        <fullName evidence="2">EamA domain-containing protein</fullName>
    </recommendedName>
</protein>
<feature type="transmembrane region" description="Helical" evidence="1">
    <location>
        <begin position="108"/>
        <end position="128"/>
    </location>
</feature>
<evidence type="ECO:0000313" key="4">
    <source>
        <dbReference type="Proteomes" id="UP000034127"/>
    </source>
</evidence>
<keyword evidence="1" id="KW-0472">Membrane</keyword>
<name>A0A0G0BDG2_9BACT</name>
<sequence>MVIIGGSFVNTAFFVAAVNMPLATTMFIFYAISTIFSYFIGSILFKENINILKIFSILFAVFGLGLIYSDGLIFEKLFFIFLAALSGILFSVYTMASKKISHKYSGVQINYVAYISMIIINLATSLILHENFNLSFFSIPWLANILYGFAAVGAYLLIIKGFKTVEMQKGSIILLFEIIFVVIFGVILFKEIPTRNSIIGGVLIIIAMIIPNLKLLKNA</sequence>
<dbReference type="Pfam" id="PF00892">
    <property type="entry name" value="EamA"/>
    <property type="match status" value="1"/>
</dbReference>
<dbReference type="SUPFAM" id="SSF103481">
    <property type="entry name" value="Multidrug resistance efflux transporter EmrE"/>
    <property type="match status" value="2"/>
</dbReference>
<feature type="transmembrane region" description="Helical" evidence="1">
    <location>
        <begin position="51"/>
        <end position="71"/>
    </location>
</feature>
<evidence type="ECO:0000313" key="3">
    <source>
        <dbReference type="EMBL" id="KKP67474.1"/>
    </source>
</evidence>
<evidence type="ECO:0000256" key="1">
    <source>
        <dbReference type="SAM" id="Phobius"/>
    </source>
</evidence>
<dbReference type="InterPro" id="IPR037185">
    <property type="entry name" value="EmrE-like"/>
</dbReference>
<keyword evidence="1" id="KW-0812">Transmembrane</keyword>